<feature type="transmembrane region" description="Helical" evidence="8">
    <location>
        <begin position="54"/>
        <end position="76"/>
    </location>
</feature>
<dbReference type="RefSeq" id="WP_012114459.1">
    <property type="nucleotide sequence ID" value="NZ_JAKOAT010000002.1"/>
</dbReference>
<dbReference type="PANTHER" id="PTHR30614:SF34">
    <property type="entry name" value="BLR6398 PROTEIN"/>
    <property type="match status" value="1"/>
</dbReference>
<evidence type="ECO:0000259" key="9">
    <source>
        <dbReference type="PROSITE" id="PS50928"/>
    </source>
</evidence>
<dbReference type="InterPro" id="IPR000515">
    <property type="entry name" value="MetI-like"/>
</dbReference>
<feature type="transmembrane region" description="Helical" evidence="8">
    <location>
        <begin position="185"/>
        <end position="203"/>
    </location>
</feature>
<keyword evidence="5 8" id="KW-0812">Transmembrane</keyword>
<comment type="similarity">
    <text evidence="2">Belongs to the binding-protein-dependent transport system permease family. HisMQ subfamily.</text>
</comment>
<dbReference type="EMBL" id="JBAFVH010000009">
    <property type="protein sequence ID" value="MFG1373915.1"/>
    <property type="molecule type" value="Genomic_DNA"/>
</dbReference>
<name>A0ABW6ZYT8_9HYPH</name>
<evidence type="ECO:0000256" key="4">
    <source>
        <dbReference type="ARBA" id="ARBA00022475"/>
    </source>
</evidence>
<keyword evidence="3 8" id="KW-0813">Transport</keyword>
<evidence type="ECO:0000256" key="2">
    <source>
        <dbReference type="ARBA" id="ARBA00010072"/>
    </source>
</evidence>
<keyword evidence="6 8" id="KW-1133">Transmembrane helix</keyword>
<feature type="transmembrane region" description="Helical" evidence="8">
    <location>
        <begin position="20"/>
        <end position="42"/>
    </location>
</feature>
<evidence type="ECO:0000313" key="11">
    <source>
        <dbReference type="Proteomes" id="UP001604002"/>
    </source>
</evidence>
<organism evidence="10 11">
    <name type="scientific">Xanthobacter oligotrophicus</name>
    <dbReference type="NCBI Taxonomy" id="2607286"/>
    <lineage>
        <taxon>Bacteria</taxon>
        <taxon>Pseudomonadati</taxon>
        <taxon>Pseudomonadota</taxon>
        <taxon>Alphaproteobacteria</taxon>
        <taxon>Hyphomicrobiales</taxon>
        <taxon>Xanthobacteraceae</taxon>
        <taxon>Xanthobacter</taxon>
    </lineage>
</organism>
<reference evidence="10 11" key="1">
    <citation type="submission" date="2024-02" db="EMBL/GenBank/DDBJ databases">
        <title>Expansion and revision of Xanthobacter and proposal of Roseixanthobacter gen. nov.</title>
        <authorList>
            <person name="Soltysiak M.P.M."/>
            <person name="Jalihal A."/>
            <person name="Ory A."/>
            <person name="Chrisophersen C."/>
            <person name="Lee A.D."/>
            <person name="Boulton J."/>
            <person name="Springer M."/>
        </authorList>
    </citation>
    <scope>NUCLEOTIDE SEQUENCE [LARGE SCALE GENOMIC DNA]</scope>
    <source>
        <strain evidence="10 11">23A</strain>
    </source>
</reference>
<protein>
    <submittedName>
        <fullName evidence="10">Amino acid ABC transporter permease</fullName>
    </submittedName>
</protein>
<dbReference type="PANTHER" id="PTHR30614">
    <property type="entry name" value="MEMBRANE COMPONENT OF AMINO ACID ABC TRANSPORTER"/>
    <property type="match status" value="1"/>
</dbReference>
<evidence type="ECO:0000256" key="3">
    <source>
        <dbReference type="ARBA" id="ARBA00022448"/>
    </source>
</evidence>
<dbReference type="InterPro" id="IPR010065">
    <property type="entry name" value="AA_ABC_transptr_permease_3TM"/>
</dbReference>
<feature type="domain" description="ABC transmembrane type-1" evidence="9">
    <location>
        <begin position="18"/>
        <end position="206"/>
    </location>
</feature>
<evidence type="ECO:0000256" key="7">
    <source>
        <dbReference type="ARBA" id="ARBA00023136"/>
    </source>
</evidence>
<evidence type="ECO:0000256" key="6">
    <source>
        <dbReference type="ARBA" id="ARBA00022989"/>
    </source>
</evidence>
<dbReference type="CDD" id="cd06261">
    <property type="entry name" value="TM_PBP2"/>
    <property type="match status" value="1"/>
</dbReference>
<comment type="subcellular location">
    <subcellularLocation>
        <location evidence="1">Cell inner membrane</location>
        <topology evidence="1">Multi-pass membrane protein</topology>
    </subcellularLocation>
    <subcellularLocation>
        <location evidence="8">Cell membrane</location>
        <topology evidence="8">Multi-pass membrane protein</topology>
    </subcellularLocation>
</comment>
<evidence type="ECO:0000313" key="10">
    <source>
        <dbReference type="EMBL" id="MFG1373915.1"/>
    </source>
</evidence>
<accession>A0ABW6ZYT8</accession>
<dbReference type="Pfam" id="PF00528">
    <property type="entry name" value="BPD_transp_1"/>
    <property type="match status" value="1"/>
</dbReference>
<comment type="caution">
    <text evidence="10">The sequence shown here is derived from an EMBL/GenBank/DDBJ whole genome shotgun (WGS) entry which is preliminary data.</text>
</comment>
<gene>
    <name evidence="10" type="ORF">V5F32_17195</name>
</gene>
<keyword evidence="4" id="KW-1003">Cell membrane</keyword>
<evidence type="ECO:0000256" key="8">
    <source>
        <dbReference type="RuleBase" id="RU363032"/>
    </source>
</evidence>
<dbReference type="PROSITE" id="PS50928">
    <property type="entry name" value="ABC_TM1"/>
    <property type="match status" value="1"/>
</dbReference>
<keyword evidence="7 8" id="KW-0472">Membrane</keyword>
<feature type="transmembrane region" description="Helical" evidence="8">
    <location>
        <begin position="82"/>
        <end position="102"/>
    </location>
</feature>
<keyword evidence="11" id="KW-1185">Reference proteome</keyword>
<dbReference type="Proteomes" id="UP001604002">
    <property type="component" value="Unassembled WGS sequence"/>
</dbReference>
<dbReference type="Gene3D" id="1.10.3720.10">
    <property type="entry name" value="MetI-like"/>
    <property type="match status" value="1"/>
</dbReference>
<dbReference type="NCBIfam" id="TIGR01726">
    <property type="entry name" value="HEQRo_perm_3TM"/>
    <property type="match status" value="1"/>
</dbReference>
<proteinExistence type="inferred from homology"/>
<dbReference type="InterPro" id="IPR043429">
    <property type="entry name" value="ArtM/GltK/GlnP/TcyL/YhdX-like"/>
</dbReference>
<dbReference type="InterPro" id="IPR035906">
    <property type="entry name" value="MetI-like_sf"/>
</dbReference>
<evidence type="ECO:0000256" key="5">
    <source>
        <dbReference type="ARBA" id="ARBA00022692"/>
    </source>
</evidence>
<sequence>MFLRSFGLNEFYFLLESLQWTLALTGLAMVGGGIAGFLVALMRTARTSALRIAAGVYIQVVQGIPVLMILFLSYYGLSLAGYQLPAIVAAGLSMSIYASGYLGEIWRGCIQAVPKPQWESGESLALTIPQQYLYIILPQAIRISLPPTVGFLVQLVKNTSIAALIGFVELTRAGQLINNATFQPFRVFLTVAALYFVICYPMSQLSRWLERRLHVGSRH</sequence>
<evidence type="ECO:0000256" key="1">
    <source>
        <dbReference type="ARBA" id="ARBA00004429"/>
    </source>
</evidence>
<dbReference type="SUPFAM" id="SSF161098">
    <property type="entry name" value="MetI-like"/>
    <property type="match status" value="1"/>
</dbReference>